<accession>A0A1D9LHB6</accession>
<organism evidence="11 12">
    <name type="scientific">Chromobacterium vaccinii</name>
    <dbReference type="NCBI Taxonomy" id="1108595"/>
    <lineage>
        <taxon>Bacteria</taxon>
        <taxon>Pseudomonadati</taxon>
        <taxon>Pseudomonadota</taxon>
        <taxon>Betaproteobacteria</taxon>
        <taxon>Neisseriales</taxon>
        <taxon>Chromobacteriaceae</taxon>
        <taxon>Chromobacterium</taxon>
    </lineage>
</organism>
<dbReference type="GO" id="GO:0042597">
    <property type="term" value="C:periplasmic space"/>
    <property type="evidence" value="ECO:0007669"/>
    <property type="project" value="UniProtKB-SubCell"/>
</dbReference>
<dbReference type="KEGG" id="cvc:BKX93_11880"/>
<feature type="binding site" description="covalent" evidence="8">
    <location>
        <position position="31"/>
    </location>
    <ligand>
        <name>heme c</name>
        <dbReference type="ChEBI" id="CHEBI:61717"/>
        <label>1</label>
    </ligand>
</feature>
<dbReference type="InterPro" id="IPR009056">
    <property type="entry name" value="Cyt_c-like_dom"/>
</dbReference>
<feature type="binding site" description="covalent" evidence="8">
    <location>
        <position position="129"/>
    </location>
    <ligand>
        <name>heme c</name>
        <dbReference type="ChEBI" id="CHEBI:61717"/>
        <label>2</label>
    </ligand>
</feature>
<dbReference type="Proteomes" id="UP000178776">
    <property type="component" value="Chromosome"/>
</dbReference>
<protein>
    <recommendedName>
        <fullName evidence="10">Cytochrome c domain-containing protein</fullName>
    </recommendedName>
</protein>
<feature type="binding site" description="covalent" evidence="8">
    <location>
        <position position="132"/>
    </location>
    <ligand>
        <name>heme c</name>
        <dbReference type="ChEBI" id="CHEBI:61717"/>
        <label>2</label>
    </ligand>
</feature>
<dbReference type="GO" id="GO:0005506">
    <property type="term" value="F:iron ion binding"/>
    <property type="evidence" value="ECO:0007669"/>
    <property type="project" value="InterPro"/>
</dbReference>
<dbReference type="Pfam" id="PF00034">
    <property type="entry name" value="Cytochrom_C"/>
    <property type="match status" value="2"/>
</dbReference>
<evidence type="ECO:0000256" key="3">
    <source>
        <dbReference type="ARBA" id="ARBA00022617"/>
    </source>
</evidence>
<sequence length="194" mass="20409">MMGLFGALLLAGSAQADRDPEALARTWCANCHGADGNSVSPLFPRIAGQQAAYLGQQLKLFREQSRSDQAAHDYMWGVAGGLSDAEIAGVAGYFAAQTPKPNYAAGDAARPAVGKEIFLRGKGDSVPACFACHGPRAEGTEQAPRLAGQHAAYLLKQLHVFSTSQRPAAVSMQAIVHGLNEEELNSLAAYLQGL</sequence>
<dbReference type="EMBL" id="CP017707">
    <property type="protein sequence ID" value="AOZ50615.1"/>
    <property type="molecule type" value="Genomic_DNA"/>
</dbReference>
<dbReference type="PANTHER" id="PTHR33751">
    <property type="entry name" value="CBB3-TYPE CYTOCHROME C OXIDASE SUBUNIT FIXP"/>
    <property type="match status" value="1"/>
</dbReference>
<keyword evidence="4 9" id="KW-0479">Metal-binding</keyword>
<evidence type="ECO:0000256" key="8">
    <source>
        <dbReference type="PIRSR" id="PIRSR000005-1"/>
    </source>
</evidence>
<dbReference type="SUPFAM" id="SSF46626">
    <property type="entry name" value="Cytochrome c"/>
    <property type="match status" value="2"/>
</dbReference>
<evidence type="ECO:0000256" key="4">
    <source>
        <dbReference type="ARBA" id="ARBA00022723"/>
    </source>
</evidence>
<keyword evidence="6" id="KW-0249">Electron transport</keyword>
<evidence type="ECO:0000259" key="10">
    <source>
        <dbReference type="PROSITE" id="PS51007"/>
    </source>
</evidence>
<dbReference type="PANTHER" id="PTHR33751:SF9">
    <property type="entry name" value="CYTOCHROME C4"/>
    <property type="match status" value="1"/>
</dbReference>
<feature type="domain" description="Cytochrome c" evidence="10">
    <location>
        <begin position="14"/>
        <end position="98"/>
    </location>
</feature>
<reference evidence="11 12" key="1">
    <citation type="submission" date="2016-10" db="EMBL/GenBank/DDBJ databases">
        <title>Chromobacterium muskegensis sp. nov., an insecticidal bacterium isolated from Sphagnum bogs.</title>
        <authorList>
            <person name="Sparks M.E."/>
            <person name="Blackburn M.B."/>
            <person name="Gundersen-Rindal D.E."/>
            <person name="Mitchell A."/>
            <person name="Farrar R."/>
            <person name="Kuhar D."/>
        </authorList>
    </citation>
    <scope>NUCLEOTIDE SEQUENCE [LARGE SCALE GENOMIC DNA]</scope>
    <source>
        <strain evidence="11 12">21-1</strain>
    </source>
</reference>
<dbReference type="GO" id="GO:0009055">
    <property type="term" value="F:electron transfer activity"/>
    <property type="evidence" value="ECO:0007669"/>
    <property type="project" value="InterPro"/>
</dbReference>
<feature type="binding site" description="axial binding residue" evidence="9">
    <location>
        <position position="32"/>
    </location>
    <ligand>
        <name>heme c</name>
        <dbReference type="ChEBI" id="CHEBI:61717"/>
        <label>1</label>
    </ligand>
    <ligandPart>
        <name>Fe</name>
        <dbReference type="ChEBI" id="CHEBI:18248"/>
    </ligandPart>
</feature>
<evidence type="ECO:0000256" key="7">
    <source>
        <dbReference type="ARBA" id="ARBA00023004"/>
    </source>
</evidence>
<keyword evidence="3 8" id="KW-0349">Heme</keyword>
<feature type="domain" description="Cytochrome c" evidence="10">
    <location>
        <begin position="109"/>
        <end position="194"/>
    </location>
</feature>
<comment type="PTM">
    <text evidence="8">Binds 2 heme c groups covalently per subunit.</text>
</comment>
<feature type="binding site" description="axial binding residue" evidence="9">
    <location>
        <position position="172"/>
    </location>
    <ligand>
        <name>heme c</name>
        <dbReference type="ChEBI" id="CHEBI:61717"/>
        <label>2</label>
    </ligand>
    <ligandPart>
        <name>Fe</name>
        <dbReference type="ChEBI" id="CHEBI:18248"/>
    </ligandPart>
</feature>
<evidence type="ECO:0000256" key="9">
    <source>
        <dbReference type="PIRSR" id="PIRSR000005-2"/>
    </source>
</evidence>
<comment type="subcellular location">
    <subcellularLocation>
        <location evidence="1">Periplasm</location>
    </subcellularLocation>
</comment>
<proteinExistence type="predicted"/>
<gene>
    <name evidence="11" type="ORF">BKX93_11880</name>
</gene>
<feature type="binding site" description="covalent" evidence="8">
    <location>
        <position position="28"/>
    </location>
    <ligand>
        <name>heme c</name>
        <dbReference type="ChEBI" id="CHEBI:61717"/>
        <label>1</label>
    </ligand>
</feature>
<dbReference type="GO" id="GO:0020037">
    <property type="term" value="F:heme binding"/>
    <property type="evidence" value="ECO:0007669"/>
    <property type="project" value="InterPro"/>
</dbReference>
<feature type="binding site" description="axial binding residue" evidence="9">
    <location>
        <position position="133"/>
    </location>
    <ligand>
        <name>heme c</name>
        <dbReference type="ChEBI" id="CHEBI:61717"/>
        <label>2</label>
    </ligand>
    <ligandPart>
        <name>Fe</name>
        <dbReference type="ChEBI" id="CHEBI:18248"/>
    </ligandPart>
</feature>
<keyword evidence="2" id="KW-0813">Transport</keyword>
<dbReference type="STRING" id="1108595.BKX93_11880"/>
<dbReference type="InterPro" id="IPR024167">
    <property type="entry name" value="Cytochrome_c4-like"/>
</dbReference>
<dbReference type="InterPro" id="IPR036909">
    <property type="entry name" value="Cyt_c-like_dom_sf"/>
</dbReference>
<evidence type="ECO:0000313" key="11">
    <source>
        <dbReference type="EMBL" id="AOZ50615.1"/>
    </source>
</evidence>
<feature type="binding site" description="axial binding residue" evidence="9">
    <location>
        <position position="75"/>
    </location>
    <ligand>
        <name>heme c</name>
        <dbReference type="ChEBI" id="CHEBI:61717"/>
        <label>1</label>
    </ligand>
    <ligandPart>
        <name>Fe</name>
        <dbReference type="ChEBI" id="CHEBI:18248"/>
    </ligandPart>
</feature>
<dbReference type="Gene3D" id="1.10.760.10">
    <property type="entry name" value="Cytochrome c-like domain"/>
    <property type="match status" value="2"/>
</dbReference>
<dbReference type="PIRSF" id="PIRSF000005">
    <property type="entry name" value="Cytochrome_c4"/>
    <property type="match status" value="1"/>
</dbReference>
<evidence type="ECO:0000256" key="6">
    <source>
        <dbReference type="ARBA" id="ARBA00022982"/>
    </source>
</evidence>
<evidence type="ECO:0000256" key="2">
    <source>
        <dbReference type="ARBA" id="ARBA00022448"/>
    </source>
</evidence>
<evidence type="ECO:0000256" key="1">
    <source>
        <dbReference type="ARBA" id="ARBA00004418"/>
    </source>
</evidence>
<keyword evidence="7 9" id="KW-0408">Iron</keyword>
<dbReference type="AlphaFoldDB" id="A0A1D9LHB6"/>
<dbReference type="InterPro" id="IPR050597">
    <property type="entry name" value="Cytochrome_c_Oxidase_Subunit"/>
</dbReference>
<evidence type="ECO:0000256" key="5">
    <source>
        <dbReference type="ARBA" id="ARBA00022764"/>
    </source>
</evidence>
<evidence type="ECO:0000313" key="12">
    <source>
        <dbReference type="Proteomes" id="UP000178776"/>
    </source>
</evidence>
<name>A0A1D9LHB6_9NEIS</name>
<dbReference type="PROSITE" id="PS51007">
    <property type="entry name" value="CYTC"/>
    <property type="match status" value="2"/>
</dbReference>
<keyword evidence="5" id="KW-0574">Periplasm</keyword>